<dbReference type="InterPro" id="IPR050735">
    <property type="entry name" value="Kininogen_Fetuin_HRG"/>
</dbReference>
<organism evidence="5 6">
    <name type="scientific">Galemys pyrenaicus</name>
    <name type="common">Iberian desman</name>
    <name type="synonym">Pyrenean desman</name>
    <dbReference type="NCBI Taxonomy" id="202257"/>
    <lineage>
        <taxon>Eukaryota</taxon>
        <taxon>Metazoa</taxon>
        <taxon>Chordata</taxon>
        <taxon>Craniata</taxon>
        <taxon>Vertebrata</taxon>
        <taxon>Euteleostomi</taxon>
        <taxon>Mammalia</taxon>
        <taxon>Eutheria</taxon>
        <taxon>Laurasiatheria</taxon>
        <taxon>Eulipotyphla</taxon>
        <taxon>Talpidae</taxon>
        <taxon>Galemys</taxon>
    </lineage>
</organism>
<accession>A0A8J6DP04</accession>
<dbReference type="AlphaFoldDB" id="A0A8J6DP04"/>
<protein>
    <submittedName>
        <fullName evidence="5">Fetuin-B</fullName>
    </submittedName>
</protein>
<dbReference type="OrthoDB" id="9941887at2759"/>
<dbReference type="PANTHER" id="PTHR13814:SF10">
    <property type="entry name" value="FETUIN-B"/>
    <property type="match status" value="1"/>
</dbReference>
<evidence type="ECO:0000256" key="4">
    <source>
        <dbReference type="SAM" id="SignalP"/>
    </source>
</evidence>
<dbReference type="Proteomes" id="UP000700334">
    <property type="component" value="Unassembled WGS sequence"/>
</dbReference>
<dbReference type="GO" id="GO:0008191">
    <property type="term" value="F:metalloendopeptidase inhibitor activity"/>
    <property type="evidence" value="ECO:0007669"/>
    <property type="project" value="TreeGrafter"/>
</dbReference>
<evidence type="ECO:0000256" key="3">
    <source>
        <dbReference type="SAM" id="MobiDB-lite"/>
    </source>
</evidence>
<name>A0A8J6DP04_GALPY</name>
<feature type="region of interest" description="Disordered" evidence="3">
    <location>
        <begin position="195"/>
        <end position="236"/>
    </location>
</feature>
<keyword evidence="2" id="KW-0325">Glycoprotein</keyword>
<evidence type="ECO:0000256" key="1">
    <source>
        <dbReference type="ARBA" id="ARBA00023157"/>
    </source>
</evidence>
<evidence type="ECO:0000256" key="2">
    <source>
        <dbReference type="ARBA" id="ARBA00023180"/>
    </source>
</evidence>
<keyword evidence="4" id="KW-0732">Signal</keyword>
<dbReference type="SUPFAM" id="SSF54403">
    <property type="entry name" value="Cystatin/monellin"/>
    <property type="match status" value="1"/>
</dbReference>
<dbReference type="PANTHER" id="PTHR13814">
    <property type="entry name" value="FETUIN"/>
    <property type="match status" value="1"/>
</dbReference>
<evidence type="ECO:0000313" key="5">
    <source>
        <dbReference type="EMBL" id="KAG8516577.1"/>
    </source>
</evidence>
<gene>
    <name evidence="5" type="ORF">J0S82_001497</name>
</gene>
<dbReference type="EMBL" id="JAGFMF010011674">
    <property type="protein sequence ID" value="KAG8516577.1"/>
    <property type="molecule type" value="Genomic_DNA"/>
</dbReference>
<feature type="region of interest" description="Disordered" evidence="3">
    <location>
        <begin position="269"/>
        <end position="292"/>
    </location>
</feature>
<keyword evidence="6" id="KW-1185">Reference proteome</keyword>
<dbReference type="InterPro" id="IPR046350">
    <property type="entry name" value="Cystatin_sf"/>
</dbReference>
<proteinExistence type="predicted"/>
<sequence length="292" mass="31398">MGLLLPLVLCALAVGSGARSPPGPEPPSLLVSRGCNDSDVLSFANFALDYINRDRKEGYVLSLNRVSDVREHRQARVAAHVGRGSLLRPCLQVGPAAVYYLTLDVLETDCHWVVGPSYFVEYLIQESPCIKSASICTLQLLDSEPVGLCKGSLVRSSRETFVSVSCNFFESQTPAPGGENSAVNQGPALLPKVEEPQQKKAGPTDAPSTALPKGSVQYLPDLDDDKTQGSQEPFPMHLDLTTNPQGDDLDISFLFMGPGRETVKVIPFPSKEQRSAECPGPAQEANPLVLPP</sequence>
<dbReference type="GO" id="GO:0007339">
    <property type="term" value="P:binding of sperm to zona pellucida"/>
    <property type="evidence" value="ECO:0007669"/>
    <property type="project" value="TreeGrafter"/>
</dbReference>
<evidence type="ECO:0000313" key="6">
    <source>
        <dbReference type="Proteomes" id="UP000700334"/>
    </source>
</evidence>
<feature type="chain" id="PRO_5035271545" evidence="4">
    <location>
        <begin position="19"/>
        <end position="292"/>
    </location>
</feature>
<dbReference type="Gene3D" id="3.10.450.10">
    <property type="match status" value="1"/>
</dbReference>
<keyword evidence="1" id="KW-1015">Disulfide bond</keyword>
<feature type="signal peptide" evidence="4">
    <location>
        <begin position="1"/>
        <end position="18"/>
    </location>
</feature>
<comment type="caution">
    <text evidence="5">The sequence shown here is derived from an EMBL/GenBank/DDBJ whole genome shotgun (WGS) entry which is preliminary data.</text>
</comment>
<reference evidence="5" key="1">
    <citation type="journal article" date="2021" name="Evol. Appl.">
        <title>The genome of the Pyrenean desman and the effects of bottlenecks and inbreeding on the genomic landscape of an endangered species.</title>
        <authorList>
            <person name="Escoda L."/>
            <person name="Castresana J."/>
        </authorList>
    </citation>
    <scope>NUCLEOTIDE SEQUENCE</scope>
    <source>
        <strain evidence="5">IBE-C5619</strain>
    </source>
</reference>
<dbReference type="GO" id="GO:0005576">
    <property type="term" value="C:extracellular region"/>
    <property type="evidence" value="ECO:0007669"/>
    <property type="project" value="TreeGrafter"/>
</dbReference>